<evidence type="ECO:0000313" key="3">
    <source>
        <dbReference type="Proteomes" id="UP000760819"/>
    </source>
</evidence>
<organism evidence="2 3">
    <name type="scientific">Candidatus Dojkabacteria bacterium</name>
    <dbReference type="NCBI Taxonomy" id="2099670"/>
    <lineage>
        <taxon>Bacteria</taxon>
        <taxon>Candidatus Dojkabacteria</taxon>
    </lineage>
</organism>
<name>A0A955I717_9BACT</name>
<accession>A0A955I717</accession>
<gene>
    <name evidence="2" type="ORF">KC640_01015</name>
</gene>
<evidence type="ECO:0000313" key="2">
    <source>
        <dbReference type="EMBL" id="MCA9378984.1"/>
    </source>
</evidence>
<dbReference type="Gene3D" id="3.30.700.10">
    <property type="entry name" value="Glycoprotein, Type 4 Pilin"/>
    <property type="match status" value="1"/>
</dbReference>
<dbReference type="Pfam" id="PF07963">
    <property type="entry name" value="N_methyl"/>
    <property type="match status" value="1"/>
</dbReference>
<keyword evidence="1" id="KW-1133">Transmembrane helix</keyword>
<keyword evidence="1" id="KW-0472">Membrane</keyword>
<proteinExistence type="predicted"/>
<dbReference type="SUPFAM" id="SSF54523">
    <property type="entry name" value="Pili subunits"/>
    <property type="match status" value="1"/>
</dbReference>
<evidence type="ECO:0000256" key="1">
    <source>
        <dbReference type="SAM" id="Phobius"/>
    </source>
</evidence>
<dbReference type="EMBL" id="JAGQLI010000053">
    <property type="protein sequence ID" value="MCA9378984.1"/>
    <property type="molecule type" value="Genomic_DNA"/>
</dbReference>
<dbReference type="InterPro" id="IPR012902">
    <property type="entry name" value="N_methyl_site"/>
</dbReference>
<reference evidence="2" key="2">
    <citation type="journal article" date="2021" name="Microbiome">
        <title>Successional dynamics and alternative stable states in a saline activated sludge microbial community over 9 years.</title>
        <authorList>
            <person name="Wang Y."/>
            <person name="Ye J."/>
            <person name="Ju F."/>
            <person name="Liu L."/>
            <person name="Boyd J.A."/>
            <person name="Deng Y."/>
            <person name="Parks D.H."/>
            <person name="Jiang X."/>
            <person name="Yin X."/>
            <person name="Woodcroft B.J."/>
            <person name="Tyson G.W."/>
            <person name="Hugenholtz P."/>
            <person name="Polz M.F."/>
            <person name="Zhang T."/>
        </authorList>
    </citation>
    <scope>NUCLEOTIDE SEQUENCE</scope>
    <source>
        <strain evidence="2">HKST-UBA12</strain>
    </source>
</reference>
<dbReference type="NCBIfam" id="TIGR02532">
    <property type="entry name" value="IV_pilin_GFxxxE"/>
    <property type="match status" value="1"/>
</dbReference>
<dbReference type="Proteomes" id="UP000760819">
    <property type="component" value="Unassembled WGS sequence"/>
</dbReference>
<comment type="caution">
    <text evidence="2">The sequence shown here is derived from an EMBL/GenBank/DDBJ whole genome shotgun (WGS) entry which is preliminary data.</text>
</comment>
<protein>
    <submittedName>
        <fullName evidence="2">Prepilin-type N-terminal cleavage/methylation domain-containing protein</fullName>
    </submittedName>
</protein>
<sequence length="171" mass="18922">MLREIRILKGFTLMEVILVIAILSILLGTTYLIFNPTEKIEESQQSQALSELREIGRALGFFALDNGYYPADVSRGLPTGLEPYLNAQGNWPDGPLPGSVYDYDNWSGQTCIDSAASGSIQITLREVPGRNPDQSNVWAWYYVLEGKGTPHCTNASEWDKGECINCPGFTL</sequence>
<keyword evidence="1" id="KW-0812">Transmembrane</keyword>
<reference evidence="2" key="1">
    <citation type="submission" date="2020-04" db="EMBL/GenBank/DDBJ databases">
        <authorList>
            <person name="Zhang T."/>
        </authorList>
    </citation>
    <scope>NUCLEOTIDE SEQUENCE</scope>
    <source>
        <strain evidence="2">HKST-UBA12</strain>
    </source>
</reference>
<dbReference type="AlphaFoldDB" id="A0A955I717"/>
<feature type="transmembrane region" description="Helical" evidence="1">
    <location>
        <begin position="12"/>
        <end position="34"/>
    </location>
</feature>
<dbReference type="InterPro" id="IPR045584">
    <property type="entry name" value="Pilin-like"/>
</dbReference>